<reference evidence="2 3" key="1">
    <citation type="submission" date="2019-09" db="EMBL/GenBank/DDBJ databases">
        <title>Prevotella A2879 sp. nov., isolated from an abscess of a patient.</title>
        <authorList>
            <person name="Buhl M."/>
            <person name="Oberhettinger P."/>
        </authorList>
    </citation>
    <scope>NUCLEOTIDE SEQUENCE [LARGE SCALE GENOMIC DNA]</scope>
    <source>
        <strain evidence="2 3">A2879</strain>
    </source>
</reference>
<evidence type="ECO:0000313" key="3">
    <source>
        <dbReference type="Proteomes" id="UP000482295"/>
    </source>
</evidence>
<keyword evidence="3" id="KW-1185">Reference proteome</keyword>
<evidence type="ECO:0000313" key="2">
    <source>
        <dbReference type="EMBL" id="MUL26829.1"/>
    </source>
</evidence>
<proteinExistence type="predicted"/>
<dbReference type="Proteomes" id="UP000482295">
    <property type="component" value="Unassembled WGS sequence"/>
</dbReference>
<dbReference type="EMBL" id="VVIQ01000001">
    <property type="protein sequence ID" value="MUL26829.1"/>
    <property type="molecule type" value="Genomic_DNA"/>
</dbReference>
<feature type="region of interest" description="Disordered" evidence="1">
    <location>
        <begin position="27"/>
        <end position="59"/>
    </location>
</feature>
<organism evidence="2 3">
    <name type="scientific">Prevotella vespertina</name>
    <dbReference type="NCBI Taxonomy" id="2608404"/>
    <lineage>
        <taxon>Bacteria</taxon>
        <taxon>Pseudomonadati</taxon>
        <taxon>Bacteroidota</taxon>
        <taxon>Bacteroidia</taxon>
        <taxon>Bacteroidales</taxon>
        <taxon>Prevotellaceae</taxon>
        <taxon>Prevotella</taxon>
    </lineage>
</organism>
<gene>
    <name evidence="2" type="ORF">F0475_00495</name>
</gene>
<feature type="compositionally biased region" description="Low complexity" evidence="1">
    <location>
        <begin position="34"/>
        <end position="52"/>
    </location>
</feature>
<dbReference type="RefSeq" id="WP_155714929.1">
    <property type="nucleotide sequence ID" value="NZ_VVIQ01000001.1"/>
</dbReference>
<protein>
    <submittedName>
        <fullName evidence="2">Uncharacterized protein</fullName>
    </submittedName>
</protein>
<dbReference type="AlphaFoldDB" id="A0A7C9HCQ3"/>
<accession>A0A7C9HCQ3</accession>
<sequence>MKKKDYVKPNAQVLSLYTDEFMEGGFHTGSTMKGSLDAGYDGGDADSSNSNGIENDQEP</sequence>
<evidence type="ECO:0000256" key="1">
    <source>
        <dbReference type="SAM" id="MobiDB-lite"/>
    </source>
</evidence>
<name>A0A7C9HCQ3_9BACT</name>
<comment type="caution">
    <text evidence="2">The sequence shown here is derived from an EMBL/GenBank/DDBJ whole genome shotgun (WGS) entry which is preliminary data.</text>
</comment>